<name>A0AAV6RTZ0_SOLSE</name>
<evidence type="ECO:0000313" key="3">
    <source>
        <dbReference type="Proteomes" id="UP000693946"/>
    </source>
</evidence>
<comment type="caution">
    <text evidence="2">The sequence shown here is derived from an EMBL/GenBank/DDBJ whole genome shotgun (WGS) entry which is preliminary data.</text>
</comment>
<organism evidence="2 3">
    <name type="scientific">Solea senegalensis</name>
    <name type="common">Senegalese sole</name>
    <dbReference type="NCBI Taxonomy" id="28829"/>
    <lineage>
        <taxon>Eukaryota</taxon>
        <taxon>Metazoa</taxon>
        <taxon>Chordata</taxon>
        <taxon>Craniata</taxon>
        <taxon>Vertebrata</taxon>
        <taxon>Euteleostomi</taxon>
        <taxon>Actinopterygii</taxon>
        <taxon>Neopterygii</taxon>
        <taxon>Teleostei</taxon>
        <taxon>Neoteleostei</taxon>
        <taxon>Acanthomorphata</taxon>
        <taxon>Carangaria</taxon>
        <taxon>Pleuronectiformes</taxon>
        <taxon>Pleuronectoidei</taxon>
        <taxon>Soleidae</taxon>
        <taxon>Solea</taxon>
    </lineage>
</organism>
<accession>A0AAV6RTZ0</accession>
<gene>
    <name evidence="2" type="ORF">JOB18_010807</name>
</gene>
<dbReference type="EMBL" id="JAGKHQ010000009">
    <property type="protein sequence ID" value="KAG7508364.1"/>
    <property type="molecule type" value="Genomic_DNA"/>
</dbReference>
<reference evidence="2 3" key="1">
    <citation type="journal article" date="2021" name="Sci. Rep.">
        <title>Chromosome anchoring in Senegalese sole (Solea senegalensis) reveals sex-associated markers and genome rearrangements in flatfish.</title>
        <authorList>
            <person name="Guerrero-Cozar I."/>
            <person name="Gomez-Garrido J."/>
            <person name="Berbel C."/>
            <person name="Martinez-Blanch J.F."/>
            <person name="Alioto T."/>
            <person name="Claros M.G."/>
            <person name="Gagnaire P.A."/>
            <person name="Manchado M."/>
        </authorList>
    </citation>
    <scope>NUCLEOTIDE SEQUENCE [LARGE SCALE GENOMIC DNA]</scope>
    <source>
        <strain evidence="2">Sse05_10M</strain>
    </source>
</reference>
<feature type="compositionally biased region" description="Basic and acidic residues" evidence="1">
    <location>
        <begin position="41"/>
        <end position="56"/>
    </location>
</feature>
<protein>
    <submittedName>
        <fullName evidence="2">Uncharacterized protein</fullName>
    </submittedName>
</protein>
<dbReference type="Proteomes" id="UP000693946">
    <property type="component" value="Linkage Group LG17"/>
</dbReference>
<evidence type="ECO:0000313" key="2">
    <source>
        <dbReference type="EMBL" id="KAG7508364.1"/>
    </source>
</evidence>
<proteinExistence type="predicted"/>
<evidence type="ECO:0000256" key="1">
    <source>
        <dbReference type="SAM" id="MobiDB-lite"/>
    </source>
</evidence>
<keyword evidence="3" id="KW-1185">Reference proteome</keyword>
<dbReference type="AlphaFoldDB" id="A0AAV6RTZ0"/>
<sequence>MEVAARQICSQSKAEQQGANYVQRSRIIHHSLRHLSSLTKESAESRPASRDRDDAH</sequence>
<feature type="region of interest" description="Disordered" evidence="1">
    <location>
        <begin position="33"/>
        <end position="56"/>
    </location>
</feature>